<dbReference type="OrthoDB" id="2789670at2759"/>
<dbReference type="EMBL" id="KI925464">
    <property type="protein sequence ID" value="ETW76485.1"/>
    <property type="molecule type" value="Genomic_DNA"/>
</dbReference>
<keyword evidence="11" id="KW-0812">Transmembrane</keyword>
<dbReference type="PROSITE" id="PS00086">
    <property type="entry name" value="CYTOCHROME_P450"/>
    <property type="match status" value="1"/>
</dbReference>
<evidence type="ECO:0000313" key="12">
    <source>
        <dbReference type="EMBL" id="ETW76485.1"/>
    </source>
</evidence>
<dbReference type="InterPro" id="IPR002401">
    <property type="entry name" value="Cyt_P450_E_grp-I"/>
</dbReference>
<keyword evidence="6 10" id="KW-0560">Oxidoreductase</keyword>
<keyword evidence="11" id="KW-1133">Transmembrane helix</keyword>
<proteinExistence type="inferred from homology"/>
<evidence type="ECO:0000256" key="2">
    <source>
        <dbReference type="ARBA" id="ARBA00005179"/>
    </source>
</evidence>
<dbReference type="GO" id="GO:0020037">
    <property type="term" value="F:heme binding"/>
    <property type="evidence" value="ECO:0007669"/>
    <property type="project" value="InterPro"/>
</dbReference>
<dbReference type="PANTHER" id="PTHR46300">
    <property type="entry name" value="P450, PUTATIVE (EUROFUNG)-RELATED-RELATED"/>
    <property type="match status" value="1"/>
</dbReference>
<evidence type="ECO:0000256" key="6">
    <source>
        <dbReference type="ARBA" id="ARBA00023002"/>
    </source>
</evidence>
<dbReference type="InterPro" id="IPR050364">
    <property type="entry name" value="Cytochrome_P450_fung"/>
</dbReference>
<feature type="binding site" description="axial binding residue" evidence="9">
    <location>
        <position position="449"/>
    </location>
    <ligand>
        <name>heme</name>
        <dbReference type="ChEBI" id="CHEBI:30413"/>
    </ligand>
    <ligandPart>
        <name>Fe</name>
        <dbReference type="ChEBI" id="CHEBI:18248"/>
    </ligandPart>
</feature>
<organism evidence="12 13">
    <name type="scientific">Heterobasidion irregulare (strain TC 32-1)</name>
    <dbReference type="NCBI Taxonomy" id="747525"/>
    <lineage>
        <taxon>Eukaryota</taxon>
        <taxon>Fungi</taxon>
        <taxon>Dikarya</taxon>
        <taxon>Basidiomycota</taxon>
        <taxon>Agaricomycotina</taxon>
        <taxon>Agaricomycetes</taxon>
        <taxon>Russulales</taxon>
        <taxon>Bondarzewiaceae</taxon>
        <taxon>Heterobasidion</taxon>
        <taxon>Heterobasidion annosum species complex</taxon>
    </lineage>
</organism>
<dbReference type="PANTHER" id="PTHR46300:SF7">
    <property type="entry name" value="P450, PUTATIVE (EUROFUNG)-RELATED"/>
    <property type="match status" value="1"/>
</dbReference>
<dbReference type="SUPFAM" id="SSF48264">
    <property type="entry name" value="Cytochrome P450"/>
    <property type="match status" value="1"/>
</dbReference>
<dbReference type="eggNOG" id="KOG0156">
    <property type="taxonomic scope" value="Eukaryota"/>
</dbReference>
<dbReference type="HOGENOM" id="CLU_001570_2_3_1"/>
<dbReference type="AlphaFoldDB" id="W4JTQ3"/>
<comment type="similarity">
    <text evidence="3 10">Belongs to the cytochrome P450 family.</text>
</comment>
<dbReference type="InParanoid" id="W4JTQ3"/>
<dbReference type="GO" id="GO:0005506">
    <property type="term" value="F:iron ion binding"/>
    <property type="evidence" value="ECO:0007669"/>
    <property type="project" value="InterPro"/>
</dbReference>
<dbReference type="RefSeq" id="XP_009551174.1">
    <property type="nucleotide sequence ID" value="XM_009552879.1"/>
</dbReference>
<keyword evidence="8 10" id="KW-0503">Monooxygenase</keyword>
<evidence type="ECO:0000256" key="4">
    <source>
        <dbReference type="ARBA" id="ARBA00022617"/>
    </source>
</evidence>
<reference evidence="12 13" key="1">
    <citation type="journal article" date="2012" name="New Phytol.">
        <title>Insight into trade-off between wood decay and parasitism from the genome of a fungal forest pathogen.</title>
        <authorList>
            <person name="Olson A."/>
            <person name="Aerts A."/>
            <person name="Asiegbu F."/>
            <person name="Belbahri L."/>
            <person name="Bouzid O."/>
            <person name="Broberg A."/>
            <person name="Canback B."/>
            <person name="Coutinho P.M."/>
            <person name="Cullen D."/>
            <person name="Dalman K."/>
            <person name="Deflorio G."/>
            <person name="van Diepen L.T."/>
            <person name="Dunand C."/>
            <person name="Duplessis S."/>
            <person name="Durling M."/>
            <person name="Gonthier P."/>
            <person name="Grimwood J."/>
            <person name="Fossdal C.G."/>
            <person name="Hansson D."/>
            <person name="Henrissat B."/>
            <person name="Hietala A."/>
            <person name="Himmelstrand K."/>
            <person name="Hoffmeister D."/>
            <person name="Hogberg N."/>
            <person name="James T.Y."/>
            <person name="Karlsson M."/>
            <person name="Kohler A."/>
            <person name="Kues U."/>
            <person name="Lee Y.H."/>
            <person name="Lin Y.C."/>
            <person name="Lind M."/>
            <person name="Lindquist E."/>
            <person name="Lombard V."/>
            <person name="Lucas S."/>
            <person name="Lunden K."/>
            <person name="Morin E."/>
            <person name="Murat C."/>
            <person name="Park J."/>
            <person name="Raffaello T."/>
            <person name="Rouze P."/>
            <person name="Salamov A."/>
            <person name="Schmutz J."/>
            <person name="Solheim H."/>
            <person name="Stahlberg J."/>
            <person name="Velez H."/>
            <person name="de Vries R.P."/>
            <person name="Wiebenga A."/>
            <person name="Woodward S."/>
            <person name="Yakovlev I."/>
            <person name="Garbelotto M."/>
            <person name="Martin F."/>
            <person name="Grigoriev I.V."/>
            <person name="Stenlid J."/>
        </authorList>
    </citation>
    <scope>NUCLEOTIDE SEQUENCE [LARGE SCALE GENOMIC DNA]</scope>
    <source>
        <strain evidence="12 13">TC 32-1</strain>
    </source>
</reference>
<keyword evidence="13" id="KW-1185">Reference proteome</keyword>
<evidence type="ECO:0000256" key="8">
    <source>
        <dbReference type="ARBA" id="ARBA00023033"/>
    </source>
</evidence>
<dbReference type="PRINTS" id="PR00385">
    <property type="entry name" value="P450"/>
</dbReference>
<keyword evidence="7 9" id="KW-0408">Iron</keyword>
<keyword evidence="5 9" id="KW-0479">Metal-binding</keyword>
<dbReference type="KEGG" id="hir:HETIRDRAFT_53286"/>
<keyword evidence="11" id="KW-0472">Membrane</keyword>
<comment type="cofactor">
    <cofactor evidence="1 9">
        <name>heme</name>
        <dbReference type="ChEBI" id="CHEBI:30413"/>
    </cofactor>
</comment>
<evidence type="ECO:0000256" key="1">
    <source>
        <dbReference type="ARBA" id="ARBA00001971"/>
    </source>
</evidence>
<keyword evidence="4 9" id="KW-0349">Heme</keyword>
<dbReference type="GO" id="GO:0016705">
    <property type="term" value="F:oxidoreductase activity, acting on paired donors, with incorporation or reduction of molecular oxygen"/>
    <property type="evidence" value="ECO:0007669"/>
    <property type="project" value="InterPro"/>
</dbReference>
<dbReference type="Pfam" id="PF00067">
    <property type="entry name" value="p450"/>
    <property type="match status" value="1"/>
</dbReference>
<gene>
    <name evidence="12" type="primary">cyp28</name>
    <name evidence="12" type="ORF">HETIRDRAFT_53286</name>
</gene>
<evidence type="ECO:0000256" key="5">
    <source>
        <dbReference type="ARBA" id="ARBA00022723"/>
    </source>
</evidence>
<dbReference type="GeneID" id="20678248"/>
<name>W4JTQ3_HETIT</name>
<dbReference type="InterPro" id="IPR036396">
    <property type="entry name" value="Cyt_P450_sf"/>
</dbReference>
<dbReference type="InterPro" id="IPR001128">
    <property type="entry name" value="Cyt_P450"/>
</dbReference>
<sequence>MIASSIALESGVALAATLAALLLALLGLRARARRLPLPPGPKSPWLGLGRPAISRAAPWRTYTAWRQVYGDLVFYRAYRDPVLVVNSAEAADELLDKRGAVYSSRPRRTMTRELMGWYWSFSRMPYGEPWRRHRGLFQKHFHARVVPSYAPIAALNVLTLLRGLLRAPDAYERHLRRNAAALVLKIAYGHDVAEEGEGDALVGLAARATAALAHADIYGTYLVDYVPLLKHVPAWVPGAGFKRKAREWRALSRAMLERPFEMVRRNMEAGTAAPCVAATELERAVREGREADVRMIQGITAISYSGACVPTVAAALTFLLAMLLYPDARRAAQAELDGVLGAGPGRLPTLGDRGALPLVTSAVWEAQRWNPVAPLASPHATVREDVYGGWRIPRGTTVLPNVWGMCHDEEMYPDAFRFVADRFVDADGNRARGVNGVPLMAFGFGRRVCPGRWLALDNIWLTAASILAVFDVVPANDADGREVLPEEAFTTESVSRPRPFKCAFVPRSEAALGLIRQDAE</sequence>
<evidence type="ECO:0000256" key="3">
    <source>
        <dbReference type="ARBA" id="ARBA00010617"/>
    </source>
</evidence>
<feature type="transmembrane region" description="Helical" evidence="11">
    <location>
        <begin position="304"/>
        <end position="325"/>
    </location>
</feature>
<dbReference type="Gene3D" id="1.10.630.10">
    <property type="entry name" value="Cytochrome P450"/>
    <property type="match status" value="1"/>
</dbReference>
<dbReference type="Proteomes" id="UP000030671">
    <property type="component" value="Unassembled WGS sequence"/>
</dbReference>
<accession>W4JTQ3</accession>
<evidence type="ECO:0000256" key="9">
    <source>
        <dbReference type="PIRSR" id="PIRSR602401-1"/>
    </source>
</evidence>
<evidence type="ECO:0000256" key="7">
    <source>
        <dbReference type="ARBA" id="ARBA00023004"/>
    </source>
</evidence>
<dbReference type="GO" id="GO:0004497">
    <property type="term" value="F:monooxygenase activity"/>
    <property type="evidence" value="ECO:0007669"/>
    <property type="project" value="UniProtKB-KW"/>
</dbReference>
<comment type="pathway">
    <text evidence="2">Secondary metabolite biosynthesis.</text>
</comment>
<dbReference type="InterPro" id="IPR017972">
    <property type="entry name" value="Cyt_P450_CS"/>
</dbReference>
<dbReference type="CDD" id="cd11065">
    <property type="entry name" value="CYP64-like"/>
    <property type="match status" value="1"/>
</dbReference>
<evidence type="ECO:0000256" key="10">
    <source>
        <dbReference type="RuleBase" id="RU000461"/>
    </source>
</evidence>
<protein>
    <submittedName>
        <fullName evidence="12">Cytochrome P450 monooxygenase 28</fullName>
    </submittedName>
</protein>
<evidence type="ECO:0000256" key="11">
    <source>
        <dbReference type="SAM" id="Phobius"/>
    </source>
</evidence>
<dbReference type="PRINTS" id="PR00463">
    <property type="entry name" value="EP450I"/>
</dbReference>
<evidence type="ECO:0000313" key="13">
    <source>
        <dbReference type="Proteomes" id="UP000030671"/>
    </source>
</evidence>